<dbReference type="InterPro" id="IPR011075">
    <property type="entry name" value="TetR_C"/>
</dbReference>
<evidence type="ECO:0000256" key="4">
    <source>
        <dbReference type="PROSITE-ProRule" id="PRU00335"/>
    </source>
</evidence>
<dbReference type="PANTHER" id="PTHR30055">
    <property type="entry name" value="HTH-TYPE TRANSCRIPTIONAL REGULATOR RUTR"/>
    <property type="match status" value="1"/>
</dbReference>
<keyword evidence="2 4" id="KW-0238">DNA-binding</keyword>
<dbReference type="InterPro" id="IPR009057">
    <property type="entry name" value="Homeodomain-like_sf"/>
</dbReference>
<keyword evidence="3" id="KW-0804">Transcription</keyword>
<protein>
    <submittedName>
        <fullName evidence="6">TetR family transcriptional regulator</fullName>
    </submittedName>
</protein>
<sequence>MTGPKSRRRGALLEQAILDAAWDELREVGYARLTMEAVAARAGTSKPVIYRRWGGRAELVLAAWARKLPVEHEVPDTGSLRGDLSTLFSRIARRADSMMNEMVAGVMGEAFRHPEVAALLGERLANPSPLTDSVRLIVDRAVARAELPPVDVPHRVQRLPLDLVRNEAMTCGSPVTEEVVASLVDDVYVPLLHGLAAVRDDQAVGDDHAVREGTA</sequence>
<organism evidence="6 7">
    <name type="scientific">Saccharothrix saharensis</name>
    <dbReference type="NCBI Taxonomy" id="571190"/>
    <lineage>
        <taxon>Bacteria</taxon>
        <taxon>Bacillati</taxon>
        <taxon>Actinomycetota</taxon>
        <taxon>Actinomycetes</taxon>
        <taxon>Pseudonocardiales</taxon>
        <taxon>Pseudonocardiaceae</taxon>
        <taxon>Saccharothrix</taxon>
    </lineage>
</organism>
<dbReference type="GO" id="GO:0000976">
    <property type="term" value="F:transcription cis-regulatory region binding"/>
    <property type="evidence" value="ECO:0007669"/>
    <property type="project" value="TreeGrafter"/>
</dbReference>
<name>A0A543JRR3_9PSEU</name>
<dbReference type="OrthoDB" id="9796019at2"/>
<dbReference type="Pfam" id="PF16859">
    <property type="entry name" value="TetR_C_11"/>
    <property type="match status" value="1"/>
</dbReference>
<evidence type="ECO:0000313" key="6">
    <source>
        <dbReference type="EMBL" id="TQM85541.1"/>
    </source>
</evidence>
<dbReference type="Gene3D" id="1.10.10.60">
    <property type="entry name" value="Homeodomain-like"/>
    <property type="match status" value="1"/>
</dbReference>
<dbReference type="RefSeq" id="WP_141983568.1">
    <property type="nucleotide sequence ID" value="NZ_VFPP01000001.1"/>
</dbReference>
<keyword evidence="7" id="KW-1185">Reference proteome</keyword>
<dbReference type="Gene3D" id="1.10.357.10">
    <property type="entry name" value="Tetracycline Repressor, domain 2"/>
    <property type="match status" value="1"/>
</dbReference>
<dbReference type="InterPro" id="IPR050109">
    <property type="entry name" value="HTH-type_TetR-like_transc_reg"/>
</dbReference>
<dbReference type="PROSITE" id="PS50977">
    <property type="entry name" value="HTH_TETR_2"/>
    <property type="match status" value="1"/>
</dbReference>
<dbReference type="SUPFAM" id="SSF46689">
    <property type="entry name" value="Homeodomain-like"/>
    <property type="match status" value="1"/>
</dbReference>
<accession>A0A543JRR3</accession>
<dbReference type="PANTHER" id="PTHR30055:SF148">
    <property type="entry name" value="TETR-FAMILY TRANSCRIPTIONAL REGULATOR"/>
    <property type="match status" value="1"/>
</dbReference>
<dbReference type="InterPro" id="IPR001647">
    <property type="entry name" value="HTH_TetR"/>
</dbReference>
<gene>
    <name evidence="6" type="ORF">FHX81_8033</name>
</gene>
<dbReference type="SUPFAM" id="SSF48498">
    <property type="entry name" value="Tetracyclin repressor-like, C-terminal domain"/>
    <property type="match status" value="1"/>
</dbReference>
<dbReference type="AlphaFoldDB" id="A0A543JRR3"/>
<keyword evidence="1" id="KW-0805">Transcription regulation</keyword>
<dbReference type="InterPro" id="IPR036271">
    <property type="entry name" value="Tet_transcr_reg_TetR-rel_C_sf"/>
</dbReference>
<evidence type="ECO:0000259" key="5">
    <source>
        <dbReference type="PROSITE" id="PS50977"/>
    </source>
</evidence>
<comment type="caution">
    <text evidence="6">The sequence shown here is derived from an EMBL/GenBank/DDBJ whole genome shotgun (WGS) entry which is preliminary data.</text>
</comment>
<feature type="domain" description="HTH tetR-type" evidence="5">
    <location>
        <begin position="11"/>
        <end position="71"/>
    </location>
</feature>
<dbReference type="GO" id="GO:0003700">
    <property type="term" value="F:DNA-binding transcription factor activity"/>
    <property type="evidence" value="ECO:0007669"/>
    <property type="project" value="TreeGrafter"/>
</dbReference>
<evidence type="ECO:0000256" key="1">
    <source>
        <dbReference type="ARBA" id="ARBA00023015"/>
    </source>
</evidence>
<dbReference type="PRINTS" id="PR00455">
    <property type="entry name" value="HTHTETR"/>
</dbReference>
<dbReference type="Pfam" id="PF00440">
    <property type="entry name" value="TetR_N"/>
    <property type="match status" value="1"/>
</dbReference>
<dbReference type="EMBL" id="VFPP01000001">
    <property type="protein sequence ID" value="TQM85541.1"/>
    <property type="molecule type" value="Genomic_DNA"/>
</dbReference>
<proteinExistence type="predicted"/>
<evidence type="ECO:0000256" key="3">
    <source>
        <dbReference type="ARBA" id="ARBA00023163"/>
    </source>
</evidence>
<reference evidence="6 7" key="1">
    <citation type="submission" date="2019-06" db="EMBL/GenBank/DDBJ databases">
        <title>Sequencing the genomes of 1000 actinobacteria strains.</title>
        <authorList>
            <person name="Klenk H.-P."/>
        </authorList>
    </citation>
    <scope>NUCLEOTIDE SEQUENCE [LARGE SCALE GENOMIC DNA]</scope>
    <source>
        <strain evidence="6 7">DSM 45456</strain>
    </source>
</reference>
<evidence type="ECO:0000256" key="2">
    <source>
        <dbReference type="ARBA" id="ARBA00023125"/>
    </source>
</evidence>
<evidence type="ECO:0000313" key="7">
    <source>
        <dbReference type="Proteomes" id="UP000316628"/>
    </source>
</evidence>
<dbReference type="Proteomes" id="UP000316628">
    <property type="component" value="Unassembled WGS sequence"/>
</dbReference>
<feature type="DNA-binding region" description="H-T-H motif" evidence="4">
    <location>
        <begin position="34"/>
        <end position="53"/>
    </location>
</feature>